<evidence type="ECO:0000313" key="3">
    <source>
        <dbReference type="EnsemblMetazoa" id="KAF7492570.1"/>
    </source>
</evidence>
<keyword evidence="4" id="KW-1185">Reference proteome</keyword>
<reference evidence="2" key="2">
    <citation type="submission" date="2020-01" db="EMBL/GenBank/DDBJ databases">
        <authorList>
            <person name="Korhonen P.K.K."/>
            <person name="Guangxu M.G."/>
            <person name="Wang T.W."/>
            <person name="Stroehlein A.J.S."/>
            <person name="Young N.D."/>
            <person name="Ang C.-S.A."/>
            <person name="Fernando D.W.F."/>
            <person name="Lu H.L."/>
            <person name="Taylor S.T."/>
            <person name="Ehtesham M.E.M."/>
            <person name="Najaraj S.H.N."/>
            <person name="Harsha G.H.G."/>
            <person name="Madugundu A.M."/>
            <person name="Renuse S.R."/>
            <person name="Holt D.H."/>
            <person name="Pandey A.P."/>
            <person name="Papenfuss A.P."/>
            <person name="Gasser R.B.G."/>
            <person name="Fischer K.F."/>
        </authorList>
    </citation>
    <scope>NUCLEOTIDE SEQUENCE</scope>
    <source>
        <strain evidence="2">SSS_KF_BRIS2020</strain>
    </source>
</reference>
<accession>A0A834VEF6</accession>
<feature type="transmembrane region" description="Helical" evidence="1">
    <location>
        <begin position="7"/>
        <end position="25"/>
    </location>
</feature>
<organism evidence="2">
    <name type="scientific">Sarcoptes scabiei</name>
    <name type="common">Itch mite</name>
    <name type="synonym">Acarus scabiei</name>
    <dbReference type="NCBI Taxonomy" id="52283"/>
    <lineage>
        <taxon>Eukaryota</taxon>
        <taxon>Metazoa</taxon>
        <taxon>Ecdysozoa</taxon>
        <taxon>Arthropoda</taxon>
        <taxon>Chelicerata</taxon>
        <taxon>Arachnida</taxon>
        <taxon>Acari</taxon>
        <taxon>Acariformes</taxon>
        <taxon>Sarcoptiformes</taxon>
        <taxon>Astigmata</taxon>
        <taxon>Psoroptidia</taxon>
        <taxon>Sarcoptoidea</taxon>
        <taxon>Sarcoptidae</taxon>
        <taxon>Sarcoptinae</taxon>
        <taxon>Sarcoptes</taxon>
    </lineage>
</organism>
<reference evidence="3" key="3">
    <citation type="submission" date="2022-06" db="UniProtKB">
        <authorList>
            <consortium name="EnsemblMetazoa"/>
        </authorList>
    </citation>
    <scope>IDENTIFICATION</scope>
</reference>
<evidence type="ECO:0008006" key="5">
    <source>
        <dbReference type="Google" id="ProtNLM"/>
    </source>
</evidence>
<gene>
    <name evidence="2" type="ORF">SSS_819</name>
</gene>
<dbReference type="Proteomes" id="UP000070412">
    <property type="component" value="Unassembled WGS sequence"/>
</dbReference>
<keyword evidence="1" id="KW-0472">Membrane</keyword>
<dbReference type="AlphaFoldDB" id="A0A834VEF6"/>
<keyword evidence="1" id="KW-1133">Transmembrane helix</keyword>
<keyword evidence="1" id="KW-0812">Transmembrane</keyword>
<evidence type="ECO:0000313" key="2">
    <source>
        <dbReference type="EMBL" id="KAF7492570.1"/>
    </source>
</evidence>
<proteinExistence type="predicted"/>
<dbReference type="EMBL" id="WVUK01000056">
    <property type="protein sequence ID" value="KAF7492570.1"/>
    <property type="molecule type" value="Genomic_DNA"/>
</dbReference>
<name>A0A834VEF6_SARSC</name>
<sequence length="203" mass="22365">MIDSAKILRFFITIFVLTTTIILLTEAGGKKGDLYILGGGGGCGPSLLYKTNGKNGKKGEMVIMNNCDSGSYKNDENEEVDGLRILGIDKVNLRAPELMLSMRSSSTSIMIMTTMPTTMAIHDRHVVFFFLTMSTNHNDVFFFLPPVFSNICPQPWPPCPPPPRINISPPSCLRASPRSKCKHSNSESVSNKTIDFIFKAIAE</sequence>
<protein>
    <recommendedName>
        <fullName evidence="5">Transmembrane protein</fullName>
    </recommendedName>
</protein>
<evidence type="ECO:0000313" key="4">
    <source>
        <dbReference type="Proteomes" id="UP000070412"/>
    </source>
</evidence>
<dbReference type="EnsemblMetazoa" id="SSS_819s_mrna">
    <property type="protein sequence ID" value="KAF7492570.1"/>
    <property type="gene ID" value="SSS_819"/>
</dbReference>
<reference evidence="4" key="1">
    <citation type="journal article" date="2020" name="PLoS Negl. Trop. Dis.">
        <title>High-quality nuclear genome for Sarcoptes scabiei-A critical resource for a neglected parasite.</title>
        <authorList>
            <person name="Korhonen P.K."/>
            <person name="Gasser R.B."/>
            <person name="Ma G."/>
            <person name="Wang T."/>
            <person name="Stroehlein A.J."/>
            <person name="Young N.D."/>
            <person name="Ang C.S."/>
            <person name="Fernando D.D."/>
            <person name="Lu H.C."/>
            <person name="Taylor S."/>
            <person name="Reynolds S.L."/>
            <person name="Mofiz E."/>
            <person name="Najaraj S.H."/>
            <person name="Gowda H."/>
            <person name="Madugundu A."/>
            <person name="Renuse S."/>
            <person name="Holt D."/>
            <person name="Pandey A."/>
            <person name="Papenfuss A.T."/>
            <person name="Fischer K."/>
        </authorList>
    </citation>
    <scope>NUCLEOTIDE SEQUENCE [LARGE SCALE GENOMIC DNA]</scope>
</reference>
<evidence type="ECO:0000256" key="1">
    <source>
        <dbReference type="SAM" id="Phobius"/>
    </source>
</evidence>